<feature type="transmembrane region" description="Helical" evidence="1">
    <location>
        <begin position="26"/>
        <end position="47"/>
    </location>
</feature>
<reference evidence="3" key="1">
    <citation type="submission" date="2014-03" db="EMBL/GenBank/DDBJ databases">
        <authorList>
            <person name="Aksoy S."/>
            <person name="Warren W."/>
            <person name="Wilson R.K."/>
        </authorList>
    </citation>
    <scope>NUCLEOTIDE SEQUENCE [LARGE SCALE GENOMIC DNA]</scope>
    <source>
        <strain evidence="3">IAEA</strain>
    </source>
</reference>
<keyword evidence="3" id="KW-1185">Reference proteome</keyword>
<accession>A0A1B0A0L9</accession>
<evidence type="ECO:0000256" key="1">
    <source>
        <dbReference type="SAM" id="Phobius"/>
    </source>
</evidence>
<keyword evidence="1" id="KW-1133">Transmembrane helix</keyword>
<name>A0A1B0A0L9_GLOPL</name>
<protein>
    <submittedName>
        <fullName evidence="2">Uncharacterized protein</fullName>
    </submittedName>
</protein>
<keyword evidence="1" id="KW-0812">Transmembrane</keyword>
<keyword evidence="1" id="KW-0472">Membrane</keyword>
<dbReference type="EnsemblMetazoa" id="GPAI030793-RA">
    <property type="protein sequence ID" value="GPAI030793-PA"/>
    <property type="gene ID" value="GPAI030793"/>
</dbReference>
<sequence length="114" mass="13180">MPPRILLKHTLDTVNDENSDSLEDNAVLTMILHQIVIYLMAFLKGFLSSHRMLSNTSPHKSMHIFTQNQQSDKVYSGTSKDLIERKNSIMFNNYCIIFWGPPKKSPVFIHMGER</sequence>
<dbReference type="VEuPathDB" id="VectorBase:GPAI030793"/>
<organism evidence="2 3">
    <name type="scientific">Glossina pallidipes</name>
    <name type="common">Tsetse fly</name>
    <dbReference type="NCBI Taxonomy" id="7398"/>
    <lineage>
        <taxon>Eukaryota</taxon>
        <taxon>Metazoa</taxon>
        <taxon>Ecdysozoa</taxon>
        <taxon>Arthropoda</taxon>
        <taxon>Hexapoda</taxon>
        <taxon>Insecta</taxon>
        <taxon>Pterygota</taxon>
        <taxon>Neoptera</taxon>
        <taxon>Endopterygota</taxon>
        <taxon>Diptera</taxon>
        <taxon>Brachycera</taxon>
        <taxon>Muscomorpha</taxon>
        <taxon>Hippoboscoidea</taxon>
        <taxon>Glossinidae</taxon>
        <taxon>Glossina</taxon>
    </lineage>
</organism>
<evidence type="ECO:0000313" key="2">
    <source>
        <dbReference type="EnsemblMetazoa" id="GPAI030793-PA"/>
    </source>
</evidence>
<dbReference type="Proteomes" id="UP000092445">
    <property type="component" value="Unassembled WGS sequence"/>
</dbReference>
<proteinExistence type="predicted"/>
<dbReference type="AlphaFoldDB" id="A0A1B0A0L9"/>
<evidence type="ECO:0000313" key="3">
    <source>
        <dbReference type="Proteomes" id="UP000092445"/>
    </source>
</evidence>
<reference evidence="2" key="2">
    <citation type="submission" date="2020-05" db="UniProtKB">
        <authorList>
            <consortium name="EnsemblMetazoa"/>
        </authorList>
    </citation>
    <scope>IDENTIFICATION</scope>
    <source>
        <strain evidence="2">IAEA</strain>
    </source>
</reference>